<organism evidence="1 2">
    <name type="scientific">Coemansia brasiliensis</name>
    <dbReference type="NCBI Taxonomy" id="2650707"/>
    <lineage>
        <taxon>Eukaryota</taxon>
        <taxon>Fungi</taxon>
        <taxon>Fungi incertae sedis</taxon>
        <taxon>Zoopagomycota</taxon>
        <taxon>Kickxellomycotina</taxon>
        <taxon>Kickxellomycetes</taxon>
        <taxon>Kickxellales</taxon>
        <taxon>Kickxellaceae</taxon>
        <taxon>Coemansia</taxon>
    </lineage>
</organism>
<evidence type="ECO:0000313" key="1">
    <source>
        <dbReference type="EMBL" id="KAJ2846513.1"/>
    </source>
</evidence>
<reference evidence="1" key="1">
    <citation type="submission" date="2022-07" db="EMBL/GenBank/DDBJ databases">
        <title>Phylogenomic reconstructions and comparative analyses of Kickxellomycotina fungi.</title>
        <authorList>
            <person name="Reynolds N.K."/>
            <person name="Stajich J.E."/>
            <person name="Barry K."/>
            <person name="Grigoriev I.V."/>
            <person name="Crous P."/>
            <person name="Smith M.E."/>
        </authorList>
    </citation>
    <scope>NUCLEOTIDE SEQUENCE</scope>
    <source>
        <strain evidence="1">NRRL 1566</strain>
    </source>
</reference>
<feature type="non-terminal residue" evidence="1">
    <location>
        <position position="64"/>
    </location>
</feature>
<name>A0A9W8LWD7_9FUNG</name>
<comment type="caution">
    <text evidence="1">The sequence shown here is derived from an EMBL/GenBank/DDBJ whole genome shotgun (WGS) entry which is preliminary data.</text>
</comment>
<keyword evidence="2" id="KW-1185">Reference proteome</keyword>
<evidence type="ECO:0000313" key="2">
    <source>
        <dbReference type="Proteomes" id="UP001139887"/>
    </source>
</evidence>
<sequence>MAVKRKCQTDDFADVSVACERLKSLNTGKQIDVTAKTQMLLQFGQKLYIQQAKGSNANCDLQAP</sequence>
<dbReference type="AlphaFoldDB" id="A0A9W8LWD7"/>
<proteinExistence type="predicted"/>
<dbReference type="EMBL" id="JANBUW010000520">
    <property type="protein sequence ID" value="KAJ2846513.1"/>
    <property type="molecule type" value="Genomic_DNA"/>
</dbReference>
<accession>A0A9W8LWD7</accession>
<gene>
    <name evidence="1" type="ORF">IWW36_004317</name>
</gene>
<dbReference type="Proteomes" id="UP001139887">
    <property type="component" value="Unassembled WGS sequence"/>
</dbReference>
<protein>
    <submittedName>
        <fullName evidence="1">Uncharacterized protein</fullName>
    </submittedName>
</protein>
<dbReference type="OrthoDB" id="5587422at2759"/>